<name>A0A822YZJ3_NELNU</name>
<organism evidence="2 3">
    <name type="scientific">Nelumbo nucifera</name>
    <name type="common">Sacred lotus</name>
    <dbReference type="NCBI Taxonomy" id="4432"/>
    <lineage>
        <taxon>Eukaryota</taxon>
        <taxon>Viridiplantae</taxon>
        <taxon>Streptophyta</taxon>
        <taxon>Embryophyta</taxon>
        <taxon>Tracheophyta</taxon>
        <taxon>Spermatophyta</taxon>
        <taxon>Magnoliopsida</taxon>
        <taxon>Proteales</taxon>
        <taxon>Nelumbonaceae</taxon>
        <taxon>Nelumbo</taxon>
    </lineage>
</organism>
<dbReference type="Proteomes" id="UP000607653">
    <property type="component" value="Unassembled WGS sequence"/>
</dbReference>
<protein>
    <submittedName>
        <fullName evidence="2">Uncharacterized protein</fullName>
    </submittedName>
</protein>
<accession>A0A822YZJ3</accession>
<evidence type="ECO:0000256" key="1">
    <source>
        <dbReference type="SAM" id="MobiDB-lite"/>
    </source>
</evidence>
<dbReference type="AlphaFoldDB" id="A0A822YZJ3"/>
<dbReference type="EMBL" id="DUZY01000004">
    <property type="protein sequence ID" value="DAD36645.1"/>
    <property type="molecule type" value="Genomic_DNA"/>
</dbReference>
<feature type="region of interest" description="Disordered" evidence="1">
    <location>
        <begin position="1"/>
        <end position="23"/>
    </location>
</feature>
<reference evidence="2 3" key="1">
    <citation type="journal article" date="2020" name="Mol. Biol. Evol.">
        <title>Distinct Expression and Methylation Patterns for Genes with Different Fates following a Single Whole-Genome Duplication in Flowering Plants.</title>
        <authorList>
            <person name="Shi T."/>
            <person name="Rahmani R.S."/>
            <person name="Gugger P.F."/>
            <person name="Wang M."/>
            <person name="Li H."/>
            <person name="Zhang Y."/>
            <person name="Li Z."/>
            <person name="Wang Q."/>
            <person name="Van de Peer Y."/>
            <person name="Marchal K."/>
            <person name="Chen J."/>
        </authorList>
    </citation>
    <scope>NUCLEOTIDE SEQUENCE [LARGE SCALE GENOMIC DNA]</scope>
    <source>
        <tissue evidence="2">Leaf</tissue>
    </source>
</reference>
<feature type="region of interest" description="Disordered" evidence="1">
    <location>
        <begin position="81"/>
        <end position="100"/>
    </location>
</feature>
<feature type="compositionally biased region" description="Basic and acidic residues" evidence="1">
    <location>
        <begin position="89"/>
        <end position="100"/>
    </location>
</feature>
<gene>
    <name evidence="2" type="ORF">HUJ06_007286</name>
</gene>
<evidence type="ECO:0000313" key="2">
    <source>
        <dbReference type="EMBL" id="DAD36645.1"/>
    </source>
</evidence>
<proteinExistence type="predicted"/>
<sequence length="154" mass="17519">MKEALLKRRGSATKASQELGKHNNEKIEVLASSETNFYHAYITKAQEDKLIMRNARDKRVKIGEEAKVDVAQLRMNVVPPFAPLKHQQPKKDDHVESEGKVEVGNHQVETSMQHDSFASTNDEDVSKIMYSALEQYLTNFIQSMFKEPHGMMGT</sequence>
<evidence type="ECO:0000313" key="3">
    <source>
        <dbReference type="Proteomes" id="UP000607653"/>
    </source>
</evidence>
<comment type="caution">
    <text evidence="2">The sequence shown here is derived from an EMBL/GenBank/DDBJ whole genome shotgun (WGS) entry which is preliminary data.</text>
</comment>
<keyword evidence="3" id="KW-1185">Reference proteome</keyword>